<name>D6WPT2_TRICA</name>
<feature type="region of interest" description="Disordered" evidence="1">
    <location>
        <begin position="1"/>
        <end position="27"/>
    </location>
</feature>
<proteinExistence type="predicted"/>
<dbReference type="InParanoid" id="D6WPT2"/>
<dbReference type="PANTHER" id="PTHR23254">
    <property type="entry name" value="EIF4G DOMAIN PROTEIN"/>
    <property type="match status" value="1"/>
</dbReference>
<dbReference type="OrthoDB" id="6484979at2759"/>
<dbReference type="GO" id="GO:0005829">
    <property type="term" value="C:cytosol"/>
    <property type="evidence" value="ECO:0000318"/>
    <property type="project" value="GO_Central"/>
</dbReference>
<dbReference type="Gene3D" id="1.25.40.180">
    <property type="match status" value="1"/>
</dbReference>
<reference evidence="2 3" key="1">
    <citation type="journal article" date="2008" name="Nature">
        <title>The genome of the model beetle and pest Tribolium castaneum.</title>
        <authorList>
            <consortium name="Tribolium Genome Sequencing Consortium"/>
            <person name="Richards S."/>
            <person name="Gibbs R.A."/>
            <person name="Weinstock G.M."/>
            <person name="Brown S.J."/>
            <person name="Denell R."/>
            <person name="Beeman R.W."/>
            <person name="Gibbs R."/>
            <person name="Beeman R.W."/>
            <person name="Brown S.J."/>
            <person name="Bucher G."/>
            <person name="Friedrich M."/>
            <person name="Grimmelikhuijzen C.J."/>
            <person name="Klingler M."/>
            <person name="Lorenzen M."/>
            <person name="Richards S."/>
            <person name="Roth S."/>
            <person name="Schroder R."/>
            <person name="Tautz D."/>
            <person name="Zdobnov E.M."/>
            <person name="Muzny D."/>
            <person name="Gibbs R.A."/>
            <person name="Weinstock G.M."/>
            <person name="Attaway T."/>
            <person name="Bell S."/>
            <person name="Buhay C.J."/>
            <person name="Chandrabose M.N."/>
            <person name="Chavez D."/>
            <person name="Clerk-Blankenburg K.P."/>
            <person name="Cree A."/>
            <person name="Dao M."/>
            <person name="Davis C."/>
            <person name="Chacko J."/>
            <person name="Dinh H."/>
            <person name="Dugan-Rocha S."/>
            <person name="Fowler G."/>
            <person name="Garner T.T."/>
            <person name="Garnes J."/>
            <person name="Gnirke A."/>
            <person name="Hawes A."/>
            <person name="Hernandez J."/>
            <person name="Hines S."/>
            <person name="Holder M."/>
            <person name="Hume J."/>
            <person name="Jhangiani S.N."/>
            <person name="Joshi V."/>
            <person name="Khan Z.M."/>
            <person name="Jackson L."/>
            <person name="Kovar C."/>
            <person name="Kowis A."/>
            <person name="Lee S."/>
            <person name="Lewis L.R."/>
            <person name="Margolis J."/>
            <person name="Morgan M."/>
            <person name="Nazareth L.V."/>
            <person name="Nguyen N."/>
            <person name="Okwuonu G."/>
            <person name="Parker D."/>
            <person name="Richards S."/>
            <person name="Ruiz S.J."/>
            <person name="Santibanez J."/>
            <person name="Savard J."/>
            <person name="Scherer S.E."/>
            <person name="Schneider B."/>
            <person name="Sodergren E."/>
            <person name="Tautz D."/>
            <person name="Vattahil S."/>
            <person name="Villasana D."/>
            <person name="White C.S."/>
            <person name="Wright R."/>
            <person name="Park Y."/>
            <person name="Beeman R.W."/>
            <person name="Lord J."/>
            <person name="Oppert B."/>
            <person name="Lorenzen M."/>
            <person name="Brown S."/>
            <person name="Wang L."/>
            <person name="Savard J."/>
            <person name="Tautz D."/>
            <person name="Richards S."/>
            <person name="Weinstock G."/>
            <person name="Gibbs R.A."/>
            <person name="Liu Y."/>
            <person name="Worley K."/>
            <person name="Weinstock G."/>
            <person name="Elsik C.G."/>
            <person name="Reese J.T."/>
            <person name="Elhaik E."/>
            <person name="Landan G."/>
            <person name="Graur D."/>
            <person name="Arensburger P."/>
            <person name="Atkinson P."/>
            <person name="Beeman R.W."/>
            <person name="Beidler J."/>
            <person name="Brown S.J."/>
            <person name="Demuth J.P."/>
            <person name="Drury D.W."/>
            <person name="Du Y.Z."/>
            <person name="Fujiwara H."/>
            <person name="Lorenzen M."/>
            <person name="Maselli V."/>
            <person name="Osanai M."/>
            <person name="Park Y."/>
            <person name="Robertson H.M."/>
            <person name="Tu Z."/>
            <person name="Wang J.J."/>
            <person name="Wang S."/>
            <person name="Richards S."/>
            <person name="Song H."/>
            <person name="Zhang L."/>
            <person name="Sodergren E."/>
            <person name="Werner D."/>
            <person name="Stanke M."/>
            <person name="Morgenstern B."/>
            <person name="Solovyev V."/>
            <person name="Kosarev P."/>
            <person name="Brown G."/>
            <person name="Chen H.C."/>
            <person name="Ermolaeva O."/>
            <person name="Hlavina W."/>
            <person name="Kapustin Y."/>
            <person name="Kiryutin B."/>
            <person name="Kitts P."/>
            <person name="Maglott D."/>
            <person name="Pruitt K."/>
            <person name="Sapojnikov V."/>
            <person name="Souvorov A."/>
            <person name="Mackey A.J."/>
            <person name="Waterhouse R.M."/>
            <person name="Wyder S."/>
            <person name="Zdobnov E.M."/>
            <person name="Zdobnov E.M."/>
            <person name="Wyder S."/>
            <person name="Kriventseva E.V."/>
            <person name="Kadowaki T."/>
            <person name="Bork P."/>
            <person name="Aranda M."/>
            <person name="Bao R."/>
            <person name="Beermann A."/>
            <person name="Berns N."/>
            <person name="Bolognesi R."/>
            <person name="Bonneton F."/>
            <person name="Bopp D."/>
            <person name="Brown S.J."/>
            <person name="Bucher G."/>
            <person name="Butts T."/>
            <person name="Chaumot A."/>
            <person name="Denell R.E."/>
            <person name="Ferrier D.E."/>
            <person name="Friedrich M."/>
            <person name="Gordon C.M."/>
            <person name="Jindra M."/>
            <person name="Klingler M."/>
            <person name="Lan Q."/>
            <person name="Lattorff H.M."/>
            <person name="Laudet V."/>
            <person name="von Levetsow C."/>
            <person name="Liu Z."/>
            <person name="Lutz R."/>
            <person name="Lynch J.A."/>
            <person name="da Fonseca R.N."/>
            <person name="Posnien N."/>
            <person name="Reuter R."/>
            <person name="Roth S."/>
            <person name="Savard J."/>
            <person name="Schinko J.B."/>
            <person name="Schmitt C."/>
            <person name="Schoppmeier M."/>
            <person name="Schroder R."/>
            <person name="Shippy T.D."/>
            <person name="Simonnet F."/>
            <person name="Marques-Souza H."/>
            <person name="Tautz D."/>
            <person name="Tomoyasu Y."/>
            <person name="Trauner J."/>
            <person name="Van der Zee M."/>
            <person name="Vervoort M."/>
            <person name="Wittkopp N."/>
            <person name="Wimmer E.A."/>
            <person name="Yang X."/>
            <person name="Jones A.K."/>
            <person name="Sattelle D.B."/>
            <person name="Ebert P.R."/>
            <person name="Nelson D."/>
            <person name="Scott J.G."/>
            <person name="Beeman R.W."/>
            <person name="Muthukrishnan S."/>
            <person name="Kramer K.J."/>
            <person name="Arakane Y."/>
            <person name="Beeman R.W."/>
            <person name="Zhu Q."/>
            <person name="Hogenkamp D."/>
            <person name="Dixit R."/>
            <person name="Oppert B."/>
            <person name="Jiang H."/>
            <person name="Zou Z."/>
            <person name="Marshall J."/>
            <person name="Elpidina E."/>
            <person name="Vinokurov K."/>
            <person name="Oppert C."/>
            <person name="Zou Z."/>
            <person name="Evans J."/>
            <person name="Lu Z."/>
            <person name="Zhao P."/>
            <person name="Sumathipala N."/>
            <person name="Altincicek B."/>
            <person name="Vilcinskas A."/>
            <person name="Williams M."/>
            <person name="Hultmark D."/>
            <person name="Hetru C."/>
            <person name="Jiang H."/>
            <person name="Grimmelikhuijzen C.J."/>
            <person name="Hauser F."/>
            <person name="Cazzamali G."/>
            <person name="Williamson M."/>
            <person name="Park Y."/>
            <person name="Li B."/>
            <person name="Tanaka Y."/>
            <person name="Predel R."/>
            <person name="Neupert S."/>
            <person name="Schachtner J."/>
            <person name="Verleyen P."/>
            <person name="Raible F."/>
            <person name="Bork P."/>
            <person name="Friedrich M."/>
            <person name="Walden K.K."/>
            <person name="Robertson H.M."/>
            <person name="Angeli S."/>
            <person name="Foret S."/>
            <person name="Bucher G."/>
            <person name="Schuetz S."/>
            <person name="Maleszka R."/>
            <person name="Wimmer E.A."/>
            <person name="Beeman R.W."/>
            <person name="Lorenzen M."/>
            <person name="Tomoyasu Y."/>
            <person name="Miller S.C."/>
            <person name="Grossmann D."/>
            <person name="Bucher G."/>
        </authorList>
    </citation>
    <scope>NUCLEOTIDE SEQUENCE [LARGE SCALE GENOMIC DNA]</scope>
    <source>
        <strain evidence="2 3">Georgia GA2</strain>
    </source>
</reference>
<dbReference type="AlphaFoldDB" id="D6WPT2"/>
<evidence type="ECO:0000313" key="2">
    <source>
        <dbReference type="EMBL" id="EFA06867.2"/>
    </source>
</evidence>
<sequence length="386" mass="43942">MSCGAGRGRGWLNLGSNAEPPKPMGLPPPVVPSPVEVSPEYKELVDRVKELNVNDDGILLNQKVKHIQSFWQNECHTQEEVQASFEQLYNAALHDSELASQLVTLVSLRSSDSKTHDCNIRYEFLKRLQRDFQNSNQLQTTNPSVFRNCMLIIGEFFSKARLSDGEPYKFLITPFFSCLELLLESKALPDLILFTRQLHLNGSTLRSRVPEDLTKLTLKIRTLLAEPQLVKEARLWLLLALDLCNVRFGVLPNEIFKFYEDQLGIVPMINFQRPHDPLSIQTVHSSKVLDSYQSNVNVLQISTSPTEPPNDVQQFGNLEYNGTQHKKDKPGRPILGVGARFINKNKDENGSWNNKKSLSGRAPKKTPPDFKNKGWEHDDRFENDYS</sequence>
<feature type="compositionally biased region" description="Basic and acidic residues" evidence="1">
    <location>
        <begin position="366"/>
        <end position="386"/>
    </location>
</feature>
<dbReference type="HOGENOM" id="CLU_895258_0_0_1"/>
<evidence type="ECO:0000313" key="3">
    <source>
        <dbReference type="Proteomes" id="UP000007266"/>
    </source>
</evidence>
<dbReference type="GO" id="GO:0008494">
    <property type="term" value="F:translation activator activity"/>
    <property type="evidence" value="ECO:0000318"/>
    <property type="project" value="GO_Central"/>
</dbReference>
<reference evidence="2 3" key="2">
    <citation type="journal article" date="2010" name="Nucleic Acids Res.">
        <title>BeetleBase in 2010: revisions to provide comprehensive genomic information for Tribolium castaneum.</title>
        <authorList>
            <person name="Kim H.S."/>
            <person name="Murphy T."/>
            <person name="Xia J."/>
            <person name="Caragea D."/>
            <person name="Park Y."/>
            <person name="Beeman R.W."/>
            <person name="Lorenzen M.D."/>
            <person name="Butcher S."/>
            <person name="Manak J.R."/>
            <person name="Brown S.J."/>
        </authorList>
    </citation>
    <scope>GENOME REANNOTATION</scope>
    <source>
        <strain evidence="2 3">Georgia GA2</strain>
    </source>
</reference>
<dbReference type="OMA" id="HDDRFDK"/>
<gene>
    <name evidence="2" type="primary">AUGUSTUS-3.0.2_09812</name>
    <name evidence="2" type="ORF">TcasGA2_TC009812</name>
</gene>
<dbReference type="InterPro" id="IPR016024">
    <property type="entry name" value="ARM-type_fold"/>
</dbReference>
<dbReference type="STRING" id="7070.D6WPT2"/>
<accession>D6WPT2</accession>
<feature type="region of interest" description="Disordered" evidence="1">
    <location>
        <begin position="344"/>
        <end position="386"/>
    </location>
</feature>
<dbReference type="InterPro" id="IPR051367">
    <property type="entry name" value="mRNA_TranslReg/HistoneTransl"/>
</dbReference>
<protein>
    <submittedName>
        <fullName evidence="2">Uncharacterized protein</fullName>
    </submittedName>
</protein>
<keyword evidence="3" id="KW-1185">Reference proteome</keyword>
<dbReference type="Proteomes" id="UP000007266">
    <property type="component" value="Linkage group 7"/>
</dbReference>
<organism evidence="2 3">
    <name type="scientific">Tribolium castaneum</name>
    <name type="common">Red flour beetle</name>
    <dbReference type="NCBI Taxonomy" id="7070"/>
    <lineage>
        <taxon>Eukaryota</taxon>
        <taxon>Metazoa</taxon>
        <taxon>Ecdysozoa</taxon>
        <taxon>Arthropoda</taxon>
        <taxon>Hexapoda</taxon>
        <taxon>Insecta</taxon>
        <taxon>Pterygota</taxon>
        <taxon>Neoptera</taxon>
        <taxon>Endopterygota</taxon>
        <taxon>Coleoptera</taxon>
        <taxon>Polyphaga</taxon>
        <taxon>Cucujiformia</taxon>
        <taxon>Tenebrionidae</taxon>
        <taxon>Tenebrionidae incertae sedis</taxon>
        <taxon>Tribolium</taxon>
    </lineage>
</organism>
<dbReference type="EMBL" id="KQ971354">
    <property type="protein sequence ID" value="EFA06867.2"/>
    <property type="molecule type" value="Genomic_DNA"/>
</dbReference>
<dbReference type="PANTHER" id="PTHR23254:SF18">
    <property type="entry name" value="RE28271P"/>
    <property type="match status" value="1"/>
</dbReference>
<dbReference type="SUPFAM" id="SSF48371">
    <property type="entry name" value="ARM repeat"/>
    <property type="match status" value="1"/>
</dbReference>
<dbReference type="GO" id="GO:0006446">
    <property type="term" value="P:regulation of translational initiation"/>
    <property type="evidence" value="ECO:0000318"/>
    <property type="project" value="GO_Central"/>
</dbReference>
<evidence type="ECO:0000256" key="1">
    <source>
        <dbReference type="SAM" id="MobiDB-lite"/>
    </source>
</evidence>
<dbReference type="KEGG" id="tca:100142182"/>